<gene>
    <name evidence="5" type="ORF">Cvel_7753.t2.CR1</name>
</gene>
<feature type="repeat" description="ANK" evidence="3">
    <location>
        <begin position="134"/>
        <end position="166"/>
    </location>
</feature>
<keyword evidence="1" id="KW-0677">Repeat</keyword>
<dbReference type="PhylomeDB" id="A0A0K6S9B4"/>
<feature type="region of interest" description="Disordered" evidence="4">
    <location>
        <begin position="482"/>
        <end position="538"/>
    </location>
</feature>
<evidence type="ECO:0000256" key="3">
    <source>
        <dbReference type="PROSITE-ProRule" id="PRU00023"/>
    </source>
</evidence>
<dbReference type="PRINTS" id="PR01415">
    <property type="entry name" value="ANKYRIN"/>
</dbReference>
<evidence type="ECO:0000256" key="1">
    <source>
        <dbReference type="ARBA" id="ARBA00022737"/>
    </source>
</evidence>
<accession>A0A0K6S9B4</accession>
<feature type="compositionally biased region" description="Gly residues" evidence="4">
    <location>
        <begin position="488"/>
        <end position="501"/>
    </location>
</feature>
<dbReference type="PROSITE" id="PS50297">
    <property type="entry name" value="ANK_REP_REGION"/>
    <property type="match status" value="3"/>
</dbReference>
<feature type="repeat" description="ANK" evidence="3">
    <location>
        <begin position="353"/>
        <end position="385"/>
    </location>
</feature>
<feature type="compositionally biased region" description="Basic and acidic residues" evidence="4">
    <location>
        <begin position="513"/>
        <end position="527"/>
    </location>
</feature>
<dbReference type="EMBL" id="CDMZ01003364">
    <property type="protein sequence ID" value="CUC10268.1"/>
    <property type="molecule type" value="Genomic_DNA"/>
</dbReference>
<reference evidence="5" key="1">
    <citation type="submission" date="2014-11" db="EMBL/GenBank/DDBJ databases">
        <title>Molecular phylogeny of cliff fern family Woodsiaceae with morphological implications.</title>
        <authorList>
            <person name="Shao Y.-Z."/>
            <person name="Wei R."/>
            <person name="Zhang X.-C."/>
        </authorList>
    </citation>
    <scope>NUCLEOTIDE SEQUENCE</scope>
</reference>
<dbReference type="Gene3D" id="1.25.40.20">
    <property type="entry name" value="Ankyrin repeat-containing domain"/>
    <property type="match status" value="2"/>
</dbReference>
<dbReference type="PANTHER" id="PTHR24173:SF74">
    <property type="entry name" value="ANKYRIN REPEAT DOMAIN-CONTAINING PROTEIN 16"/>
    <property type="match status" value="1"/>
</dbReference>
<feature type="repeat" description="ANK" evidence="3">
    <location>
        <begin position="189"/>
        <end position="221"/>
    </location>
</feature>
<sequence length="563" mass="61545">MQQVDTAMNVSTDERFLDAQMRLEAFKASMMRSVERANRKIDFLTSVDSKGLSLPFDEKVHSQLDTEISKFYEIDRGVLFKADHKGVADVIRSFCPISTETAYDELNPWVRGETDGEGFRLFLKVGTDIHSFVEGRTSLMRAVAAGHVEAARVIFDHGVDIEARHDRPVNAPSESGDGQPTAVQVTVQQGPTALMVACEEGRWGAAQFLLEKGARVDVKEEVVRGHPDTPLTLACQAVLREQPHYGHALSPAPLDPEADPQPERSRVMKEVLQELLLKTSEDQLREGRLRGVVFGGGSQGDTLLHFAARCALREFAVTCLSRGLEVDVRAANFRRYSRPYTDILQNLFLDDAPMFTPLLDALSAGHTDVADLLFSRGADAKAMAAFEEERMKTHCIAETTGRVVKMLIQHEVDINARGRGGRTPLFSAIYYEPVTFIVEILLDNGADPKIRDEKGRDALEYHAPDPKRRKAATTFPVGVEQFQKGKGKGNGGAADSAGGGAAPARPSGRTNLKLKEAAADANAEKAGGKLSPPEKVITPGEEGYRPLYIHLQHKGLVVGPDAA</sequence>
<feature type="repeat" description="ANK" evidence="3">
    <location>
        <begin position="420"/>
        <end position="453"/>
    </location>
</feature>
<proteinExistence type="predicted"/>
<feature type="compositionally biased region" description="Low complexity" evidence="4">
    <location>
        <begin position="502"/>
        <end position="511"/>
    </location>
</feature>
<dbReference type="InterPro" id="IPR036770">
    <property type="entry name" value="Ankyrin_rpt-contain_sf"/>
</dbReference>
<dbReference type="PANTHER" id="PTHR24173">
    <property type="entry name" value="ANKYRIN REPEAT CONTAINING"/>
    <property type="match status" value="1"/>
</dbReference>
<evidence type="ECO:0000313" key="5">
    <source>
        <dbReference type="EMBL" id="CUC10268.1"/>
    </source>
</evidence>
<dbReference type="AlphaFoldDB" id="A0A0K6S9B4"/>
<organism evidence="5">
    <name type="scientific">Chromera velia CCMP2878</name>
    <dbReference type="NCBI Taxonomy" id="1169474"/>
    <lineage>
        <taxon>Eukaryota</taxon>
        <taxon>Sar</taxon>
        <taxon>Alveolata</taxon>
        <taxon>Colpodellida</taxon>
        <taxon>Chromeraceae</taxon>
        <taxon>Chromera</taxon>
    </lineage>
</organism>
<dbReference type="VEuPathDB" id="CryptoDB:Cvel_7753"/>
<dbReference type="PROSITE" id="PS50088">
    <property type="entry name" value="ANK_REPEAT"/>
    <property type="match status" value="4"/>
</dbReference>
<evidence type="ECO:0000256" key="2">
    <source>
        <dbReference type="ARBA" id="ARBA00023043"/>
    </source>
</evidence>
<dbReference type="SMART" id="SM00248">
    <property type="entry name" value="ANK"/>
    <property type="match status" value="5"/>
</dbReference>
<dbReference type="Pfam" id="PF00023">
    <property type="entry name" value="Ank"/>
    <property type="match status" value="2"/>
</dbReference>
<keyword evidence="2 3" id="KW-0040">ANK repeat</keyword>
<dbReference type="SUPFAM" id="SSF48403">
    <property type="entry name" value="Ankyrin repeat"/>
    <property type="match status" value="2"/>
</dbReference>
<protein>
    <submittedName>
        <fullName evidence="5">Uncharacterized protein</fullName>
    </submittedName>
</protein>
<dbReference type="InterPro" id="IPR002110">
    <property type="entry name" value="Ankyrin_rpt"/>
</dbReference>
<name>A0A0K6S9B4_9ALVE</name>
<evidence type="ECO:0000256" key="4">
    <source>
        <dbReference type="SAM" id="MobiDB-lite"/>
    </source>
</evidence>